<proteinExistence type="predicted"/>
<protein>
    <submittedName>
        <fullName evidence="1">Uncharacterized protein</fullName>
    </submittedName>
</protein>
<reference evidence="1" key="2">
    <citation type="journal article" date="2023" name="Int. J. Mol. Sci.">
        <title>De Novo Assembly and Annotation of 11 Diverse Shrub Willow (Salix) Genomes Reveals Novel Gene Organization in Sex-Linked Regions.</title>
        <authorList>
            <person name="Hyden B."/>
            <person name="Feng K."/>
            <person name="Yates T.B."/>
            <person name="Jawdy S."/>
            <person name="Cereghino C."/>
            <person name="Smart L.B."/>
            <person name="Muchero W."/>
        </authorList>
    </citation>
    <scope>NUCLEOTIDE SEQUENCE</scope>
    <source>
        <tissue evidence="1">Shoot tip</tissue>
    </source>
</reference>
<gene>
    <name evidence="1" type="ORF">OIU79_022045</name>
</gene>
<keyword evidence="2" id="KW-1185">Reference proteome</keyword>
<reference evidence="1" key="1">
    <citation type="submission" date="2022-11" db="EMBL/GenBank/DDBJ databases">
        <authorList>
            <person name="Hyden B.L."/>
            <person name="Feng K."/>
            <person name="Yates T."/>
            <person name="Jawdy S."/>
            <person name="Smart L.B."/>
            <person name="Muchero W."/>
        </authorList>
    </citation>
    <scope>NUCLEOTIDE SEQUENCE</scope>
    <source>
        <tissue evidence="1">Shoot tip</tissue>
    </source>
</reference>
<name>A0A9Q0WFX5_SALPP</name>
<dbReference type="AlphaFoldDB" id="A0A9Q0WFX5"/>
<evidence type="ECO:0000313" key="2">
    <source>
        <dbReference type="Proteomes" id="UP001151532"/>
    </source>
</evidence>
<accession>A0A9Q0WFX5</accession>
<dbReference type="EMBL" id="JAPFFK010000004">
    <property type="protein sequence ID" value="KAJ6765993.1"/>
    <property type="molecule type" value="Genomic_DNA"/>
</dbReference>
<organism evidence="1 2">
    <name type="scientific">Salix purpurea</name>
    <name type="common">Purple osier willow</name>
    <dbReference type="NCBI Taxonomy" id="77065"/>
    <lineage>
        <taxon>Eukaryota</taxon>
        <taxon>Viridiplantae</taxon>
        <taxon>Streptophyta</taxon>
        <taxon>Embryophyta</taxon>
        <taxon>Tracheophyta</taxon>
        <taxon>Spermatophyta</taxon>
        <taxon>Magnoliopsida</taxon>
        <taxon>eudicotyledons</taxon>
        <taxon>Gunneridae</taxon>
        <taxon>Pentapetalae</taxon>
        <taxon>rosids</taxon>
        <taxon>fabids</taxon>
        <taxon>Malpighiales</taxon>
        <taxon>Salicaceae</taxon>
        <taxon>Saliceae</taxon>
        <taxon>Salix</taxon>
    </lineage>
</organism>
<evidence type="ECO:0000313" key="1">
    <source>
        <dbReference type="EMBL" id="KAJ6765993.1"/>
    </source>
</evidence>
<comment type="caution">
    <text evidence="1">The sequence shown here is derived from an EMBL/GenBank/DDBJ whole genome shotgun (WGS) entry which is preliminary data.</text>
</comment>
<dbReference type="Proteomes" id="UP001151532">
    <property type="component" value="Chromosome 4"/>
</dbReference>
<sequence length="106" mass="12467">MFRQRECDIVIYESTYRHFLRWQNLIGRRKSKDSKLSSLISAWPSWKISHLDAGQAVIPGLRTRRAYLKKDPPKRAHFMGREDSCTEEGPLWSRQDVEGTDWVAFA</sequence>